<keyword evidence="10" id="KW-1185">Reference proteome</keyword>
<evidence type="ECO:0000313" key="9">
    <source>
        <dbReference type="EMBL" id="CAJ1395491.1"/>
    </source>
</evidence>
<evidence type="ECO:0000256" key="4">
    <source>
        <dbReference type="ARBA" id="ARBA00022692"/>
    </source>
</evidence>
<feature type="transmembrane region" description="Helical" evidence="8">
    <location>
        <begin position="195"/>
        <end position="213"/>
    </location>
</feature>
<evidence type="ECO:0000256" key="6">
    <source>
        <dbReference type="ARBA" id="ARBA00023136"/>
    </source>
</evidence>
<dbReference type="AlphaFoldDB" id="A0AA36IZ13"/>
<evidence type="ECO:0000256" key="2">
    <source>
        <dbReference type="ARBA" id="ARBA00006690"/>
    </source>
</evidence>
<keyword evidence="4 8" id="KW-0812">Transmembrane</keyword>
<feature type="transmembrane region" description="Helical" evidence="8">
    <location>
        <begin position="297"/>
        <end position="319"/>
    </location>
</feature>
<feature type="transmembrane region" description="Helical" evidence="8">
    <location>
        <begin position="142"/>
        <end position="159"/>
    </location>
</feature>
<dbReference type="Proteomes" id="UP001178507">
    <property type="component" value="Unassembled WGS sequence"/>
</dbReference>
<dbReference type="PANTHER" id="PTHR31326:SF1">
    <property type="entry name" value="PROTEIN CLT2, CHLOROPLASTIC"/>
    <property type="match status" value="1"/>
</dbReference>
<evidence type="ECO:0000256" key="5">
    <source>
        <dbReference type="ARBA" id="ARBA00022989"/>
    </source>
</evidence>
<evidence type="ECO:0000256" key="8">
    <source>
        <dbReference type="SAM" id="Phobius"/>
    </source>
</evidence>
<comment type="similarity">
    <text evidence="2">Belongs to the CRT-like transporter family.</text>
</comment>
<feature type="transmembrane region" description="Helical" evidence="8">
    <location>
        <begin position="31"/>
        <end position="50"/>
    </location>
</feature>
<evidence type="ECO:0000256" key="7">
    <source>
        <dbReference type="SAM" id="MobiDB-lite"/>
    </source>
</evidence>
<dbReference type="GO" id="GO:0016020">
    <property type="term" value="C:membrane"/>
    <property type="evidence" value="ECO:0007669"/>
    <property type="project" value="UniProtKB-SubCell"/>
</dbReference>
<feature type="transmembrane region" description="Helical" evidence="8">
    <location>
        <begin position="62"/>
        <end position="87"/>
    </location>
</feature>
<feature type="transmembrane region" description="Helical" evidence="8">
    <location>
        <begin position="358"/>
        <end position="377"/>
    </location>
</feature>
<dbReference type="InterPro" id="IPR013936">
    <property type="entry name" value="CRT-like"/>
</dbReference>
<feature type="transmembrane region" description="Helical" evidence="8">
    <location>
        <begin position="326"/>
        <end position="346"/>
    </location>
</feature>
<protein>
    <submittedName>
        <fullName evidence="9">Uncharacterized protein</fullName>
    </submittedName>
</protein>
<feature type="transmembrane region" description="Helical" evidence="8">
    <location>
        <begin position="234"/>
        <end position="256"/>
    </location>
</feature>
<reference evidence="9" key="1">
    <citation type="submission" date="2023-08" db="EMBL/GenBank/DDBJ databases">
        <authorList>
            <person name="Chen Y."/>
            <person name="Shah S."/>
            <person name="Dougan E. K."/>
            <person name="Thang M."/>
            <person name="Chan C."/>
        </authorList>
    </citation>
    <scope>NUCLEOTIDE SEQUENCE</scope>
</reference>
<dbReference type="PANTHER" id="PTHR31326">
    <property type="entry name" value="PROTEIN CLT2, CHLOROPLASTIC"/>
    <property type="match status" value="1"/>
</dbReference>
<evidence type="ECO:0000313" key="10">
    <source>
        <dbReference type="Proteomes" id="UP001178507"/>
    </source>
</evidence>
<accession>A0AA36IZ13</accession>
<proteinExistence type="inferred from homology"/>
<keyword evidence="6 8" id="KW-0472">Membrane</keyword>
<feature type="transmembrane region" description="Helical" evidence="8">
    <location>
        <begin position="166"/>
        <end position="183"/>
    </location>
</feature>
<keyword evidence="3" id="KW-0813">Transport</keyword>
<name>A0AA36IZ13_9DINO</name>
<gene>
    <name evidence="9" type="ORF">EVOR1521_LOCUS19916</name>
</gene>
<evidence type="ECO:0000256" key="3">
    <source>
        <dbReference type="ARBA" id="ARBA00022448"/>
    </source>
</evidence>
<sequence length="401" mass="43653">MDGHRRNAQNLEVDAHRTSRREGLKRSSTPFVLQVLLLAAVVLLGCATIISRQIAAQPLKRYTSVLVLYTAVIYLPLYWLILLLLLLTGAVPWSQLRFVWTRLSGHGSFPVAFFAICALGDSVGDTIQAICVPHVSGPVHSLANTCISIFIAMLSMCVFNERYSLTQCAALLAVFAAVVIGFLPSLEGSTTTDPAFAVIAGGSCFFYAVSFVVKELVFKRFKVWQAESHCGDAGLNIFVMNAHLALFQLPLTILLIPLNELLKQTNGEGIFAYSKEAFDCVFYDAHSCGPESNHGELAGLCVGVCVAVTVLWNLMIVLCVKHTGALATNIALKAIFPVSAVLFAYVDWPLLGPTRLSWLVWLSILLLVPSIGAYQWATHVQAQRGETARCCLPSRPPGLLD</sequence>
<comment type="subcellular location">
    <subcellularLocation>
        <location evidence="1">Membrane</location>
        <topology evidence="1">Multi-pass membrane protein</topology>
    </subcellularLocation>
</comment>
<feature type="region of interest" description="Disordered" evidence="7">
    <location>
        <begin position="1"/>
        <end position="21"/>
    </location>
</feature>
<dbReference type="Pfam" id="PF08627">
    <property type="entry name" value="CRT-like"/>
    <property type="match status" value="1"/>
</dbReference>
<comment type="caution">
    <text evidence="9">The sequence shown here is derived from an EMBL/GenBank/DDBJ whole genome shotgun (WGS) entry which is preliminary data.</text>
</comment>
<organism evidence="9 10">
    <name type="scientific">Effrenium voratum</name>
    <dbReference type="NCBI Taxonomy" id="2562239"/>
    <lineage>
        <taxon>Eukaryota</taxon>
        <taxon>Sar</taxon>
        <taxon>Alveolata</taxon>
        <taxon>Dinophyceae</taxon>
        <taxon>Suessiales</taxon>
        <taxon>Symbiodiniaceae</taxon>
        <taxon>Effrenium</taxon>
    </lineage>
</organism>
<keyword evidence="5 8" id="KW-1133">Transmembrane helix</keyword>
<dbReference type="EMBL" id="CAUJNA010003168">
    <property type="protein sequence ID" value="CAJ1395491.1"/>
    <property type="molecule type" value="Genomic_DNA"/>
</dbReference>
<evidence type="ECO:0000256" key="1">
    <source>
        <dbReference type="ARBA" id="ARBA00004141"/>
    </source>
</evidence>